<dbReference type="EMBL" id="MHTJ01000002">
    <property type="protein sequence ID" value="OHA58909.1"/>
    <property type="molecule type" value="Genomic_DNA"/>
</dbReference>
<evidence type="ECO:0008006" key="3">
    <source>
        <dbReference type="Google" id="ProtNLM"/>
    </source>
</evidence>
<dbReference type="STRING" id="1802438.A2571_00825"/>
<accession>A0A1G2QFS6</accession>
<name>A0A1G2QFS6_9BACT</name>
<comment type="caution">
    <text evidence="1">The sequence shown here is derived from an EMBL/GenBank/DDBJ whole genome shotgun (WGS) entry which is preliminary data.</text>
</comment>
<dbReference type="Proteomes" id="UP000177043">
    <property type="component" value="Unassembled WGS sequence"/>
</dbReference>
<evidence type="ECO:0000313" key="1">
    <source>
        <dbReference type="EMBL" id="OHA58909.1"/>
    </source>
</evidence>
<dbReference type="AlphaFoldDB" id="A0A1G2QFS6"/>
<protein>
    <recommendedName>
        <fullName evidence="3">DNA polymerase III delta N-terminal domain-containing protein</fullName>
    </recommendedName>
</protein>
<organism evidence="1 2">
    <name type="scientific">Candidatus Vogelbacteria bacterium RIFOXYD1_FULL_44_32</name>
    <dbReference type="NCBI Taxonomy" id="1802438"/>
    <lineage>
        <taxon>Bacteria</taxon>
        <taxon>Candidatus Vogeliibacteriota</taxon>
    </lineage>
</organism>
<gene>
    <name evidence="1" type="ORF">A2571_00825</name>
</gene>
<evidence type="ECO:0000313" key="2">
    <source>
        <dbReference type="Proteomes" id="UP000177043"/>
    </source>
</evidence>
<reference evidence="1 2" key="1">
    <citation type="journal article" date="2016" name="Nat. Commun.">
        <title>Thousands of microbial genomes shed light on interconnected biogeochemical processes in an aquifer system.</title>
        <authorList>
            <person name="Anantharaman K."/>
            <person name="Brown C.T."/>
            <person name="Hug L.A."/>
            <person name="Sharon I."/>
            <person name="Castelle C.J."/>
            <person name="Probst A.J."/>
            <person name="Thomas B.C."/>
            <person name="Singh A."/>
            <person name="Wilkins M.J."/>
            <person name="Karaoz U."/>
            <person name="Brodie E.L."/>
            <person name="Williams K.H."/>
            <person name="Hubbard S.S."/>
            <person name="Banfield J.F."/>
        </authorList>
    </citation>
    <scope>NUCLEOTIDE SEQUENCE [LARGE SCALE GENOMIC DNA]</scope>
</reference>
<dbReference type="Gene3D" id="1.20.272.10">
    <property type="match status" value="1"/>
</dbReference>
<sequence>MLYIYFGSDINKSQLAWRKFAEAVKTKRPDAEVFELAEDIFSETSADELLHGQGLFVSKHIVLAKRLLQNQEAEQWLFDNLKDISEADHMFLLWEEKLLAPQKQKLEKFGAELKEFIKKPEAEIKDNFIFSIGDALGARDRLKLWKAVAGASLKGYEPEEIFWQLFGTARNMALVAREESDQDIPLHPFVAKKTRGYLRNWGDEGALKLTGDLMALYHNVRRESRDLDVALERFALEI</sequence>
<proteinExistence type="predicted"/>